<dbReference type="RefSeq" id="WP_183638021.1">
    <property type="nucleotide sequence ID" value="NZ_BAABLE010000024.1"/>
</dbReference>
<dbReference type="InterPro" id="IPR000836">
    <property type="entry name" value="PRTase_dom"/>
</dbReference>
<dbReference type="InterPro" id="IPR050137">
    <property type="entry name" value="PyrR_bifunctional"/>
</dbReference>
<reference evidence="2 3" key="1">
    <citation type="submission" date="2020-08" db="EMBL/GenBank/DDBJ databases">
        <title>Genomic Encyclopedia of Type Strains, Phase IV (KMG-IV): sequencing the most valuable type-strain genomes for metagenomic binning, comparative biology and taxonomic classification.</title>
        <authorList>
            <person name="Goeker M."/>
        </authorList>
    </citation>
    <scope>NUCLEOTIDE SEQUENCE [LARGE SCALE GENOMIC DNA]</scope>
    <source>
        <strain evidence="2 3">DSM 106739</strain>
    </source>
</reference>
<accession>A0A840BWV2</accession>
<protein>
    <submittedName>
        <fullName evidence="2">Pyrimidine operon attenuation protein/uracil phosphoribosyltransferase</fullName>
        <ecNumber evidence="2">2.4.2.9</ecNumber>
    </submittedName>
</protein>
<dbReference type="Gene3D" id="3.40.50.2020">
    <property type="match status" value="1"/>
</dbReference>
<feature type="domain" description="Phosphoribosyltransferase" evidence="1">
    <location>
        <begin position="12"/>
        <end position="164"/>
    </location>
</feature>
<dbReference type="PANTHER" id="PTHR11608:SF0">
    <property type="entry name" value="BIFUNCTIONAL PROTEIN PYRR"/>
    <property type="match status" value="1"/>
</dbReference>
<dbReference type="Proteomes" id="UP000561045">
    <property type="component" value="Unassembled WGS sequence"/>
</dbReference>
<gene>
    <name evidence="2" type="ORF">GGR36_004144</name>
</gene>
<dbReference type="EMBL" id="JACIET010000004">
    <property type="protein sequence ID" value="MBB4014787.1"/>
    <property type="molecule type" value="Genomic_DNA"/>
</dbReference>
<keyword evidence="3" id="KW-1185">Reference proteome</keyword>
<dbReference type="GO" id="GO:0004845">
    <property type="term" value="F:uracil phosphoribosyltransferase activity"/>
    <property type="evidence" value="ECO:0007669"/>
    <property type="project" value="UniProtKB-EC"/>
</dbReference>
<evidence type="ECO:0000259" key="1">
    <source>
        <dbReference type="Pfam" id="PF00156"/>
    </source>
</evidence>
<name>A0A840BWV2_9RHOO</name>
<evidence type="ECO:0000313" key="3">
    <source>
        <dbReference type="Proteomes" id="UP000561045"/>
    </source>
</evidence>
<keyword evidence="2" id="KW-0328">Glycosyltransferase</keyword>
<sequence>MEHTVAGQRFTLYDAVRLEMVVDWMAAQAFPLLAGAEDPLLLGILRRGGPLSVMLQARLRANYGLDIARYEIKLKRYADDLALLHPDTELTEDALFAARDISRATVMVVDDVLFEGHSLARVLAYLTGRGAAAVHAAVLVDRCVATLPVKADVVGLCLQLSDRDVVECHVPPYEAAFKIELLRPDRLGEH</sequence>
<dbReference type="EC" id="2.4.2.9" evidence="2"/>
<comment type="caution">
    <text evidence="2">The sequence shown here is derived from an EMBL/GenBank/DDBJ whole genome shotgun (WGS) entry which is preliminary data.</text>
</comment>
<keyword evidence="2" id="KW-0808">Transferase</keyword>
<dbReference type="AlphaFoldDB" id="A0A840BWV2"/>
<organism evidence="2 3">
    <name type="scientific">Niveibacterium umoris</name>
    <dbReference type="NCBI Taxonomy" id="1193620"/>
    <lineage>
        <taxon>Bacteria</taxon>
        <taxon>Pseudomonadati</taxon>
        <taxon>Pseudomonadota</taxon>
        <taxon>Betaproteobacteria</taxon>
        <taxon>Rhodocyclales</taxon>
        <taxon>Rhodocyclaceae</taxon>
        <taxon>Niveibacterium</taxon>
    </lineage>
</organism>
<dbReference type="InterPro" id="IPR029057">
    <property type="entry name" value="PRTase-like"/>
</dbReference>
<evidence type="ECO:0000313" key="2">
    <source>
        <dbReference type="EMBL" id="MBB4014787.1"/>
    </source>
</evidence>
<dbReference type="Pfam" id="PF00156">
    <property type="entry name" value="Pribosyltran"/>
    <property type="match status" value="1"/>
</dbReference>
<proteinExistence type="predicted"/>
<dbReference type="PANTHER" id="PTHR11608">
    <property type="entry name" value="BIFUNCTIONAL PROTEIN PYRR"/>
    <property type="match status" value="1"/>
</dbReference>
<dbReference type="SUPFAM" id="SSF53271">
    <property type="entry name" value="PRTase-like"/>
    <property type="match status" value="1"/>
</dbReference>